<dbReference type="Proteomes" id="UP000196240">
    <property type="component" value="Unassembled WGS sequence"/>
</dbReference>
<reference evidence="2 3" key="1">
    <citation type="submission" date="2017-02" db="EMBL/GenBank/DDBJ databases">
        <authorList>
            <person name="Peterson S.W."/>
        </authorList>
    </citation>
    <scope>NUCLEOTIDE SEQUENCE [LARGE SCALE GENOMIC DNA]</scope>
    <source>
        <strain evidence="2">C6</strain>
    </source>
</reference>
<organism evidence="2 3">
    <name type="scientific">Acinetobacter johnsonii</name>
    <dbReference type="NCBI Taxonomy" id="40214"/>
    <lineage>
        <taxon>Bacteria</taxon>
        <taxon>Pseudomonadati</taxon>
        <taxon>Pseudomonadota</taxon>
        <taxon>Gammaproteobacteria</taxon>
        <taxon>Moraxellales</taxon>
        <taxon>Moraxellaceae</taxon>
        <taxon>Acinetobacter</taxon>
    </lineage>
</organism>
<name>A0A1R7QDD6_ACIJO</name>
<dbReference type="RefSeq" id="WP_087012789.1">
    <property type="nucleotide sequence ID" value="NZ_FUUY01000005.1"/>
</dbReference>
<evidence type="ECO:0000313" key="2">
    <source>
        <dbReference type="EMBL" id="SJX22293.1"/>
    </source>
</evidence>
<feature type="signal peptide" evidence="1">
    <location>
        <begin position="1"/>
        <end position="17"/>
    </location>
</feature>
<evidence type="ECO:0008006" key="4">
    <source>
        <dbReference type="Google" id="ProtNLM"/>
    </source>
</evidence>
<gene>
    <name evidence="2" type="ORF">ACNJC6_01932</name>
</gene>
<dbReference type="EMBL" id="FUUY01000005">
    <property type="protein sequence ID" value="SJX22293.1"/>
    <property type="molecule type" value="Genomic_DNA"/>
</dbReference>
<evidence type="ECO:0000313" key="3">
    <source>
        <dbReference type="Proteomes" id="UP000196240"/>
    </source>
</evidence>
<dbReference type="PROSITE" id="PS51257">
    <property type="entry name" value="PROKAR_LIPOPROTEIN"/>
    <property type="match status" value="1"/>
</dbReference>
<evidence type="ECO:0000256" key="1">
    <source>
        <dbReference type="SAM" id="SignalP"/>
    </source>
</evidence>
<proteinExistence type="predicted"/>
<protein>
    <recommendedName>
        <fullName evidence="4">Lipoprotein</fullName>
    </recommendedName>
</protein>
<sequence length="138" mass="15947" precursor="true">MKKRVCFFFILSTTALSSCQLISPMITDYNGVRRDVATYINSNLLFSLKDREILVNYAKGQQKILTADRLSPTAQQNLALERAEGRYCASQYISLKKLNLVDHQIFTLPEHQANWQHIQDLQMQINLTPENLHCEGRF</sequence>
<feature type="chain" id="PRO_5012865216" description="Lipoprotein" evidence="1">
    <location>
        <begin position="18"/>
        <end position="138"/>
    </location>
</feature>
<dbReference type="AlphaFoldDB" id="A0A1R7QDD6"/>
<accession>A0A1R7QDD6</accession>
<keyword evidence="1" id="KW-0732">Signal</keyword>